<dbReference type="Proteomes" id="UP000198935">
    <property type="component" value="Unassembled WGS sequence"/>
</dbReference>
<dbReference type="InterPro" id="IPR051801">
    <property type="entry name" value="GH28_Enzymes"/>
</dbReference>
<dbReference type="SMART" id="SM00710">
    <property type="entry name" value="PbH1"/>
    <property type="match status" value="5"/>
</dbReference>
<dbReference type="Gene3D" id="2.160.20.10">
    <property type="entry name" value="Single-stranded right-handed beta-helix, Pectin lyase-like"/>
    <property type="match status" value="1"/>
</dbReference>
<sequence>MPATHANKRLPEFKVKLPEIPERQFYITDFGAVGDGTEINTAAIEKAIAACAAAGGGKVIIPPGIWLTGPIRLTSRLNLHAEAGATVVFTGNCHAYPLITSCFEGEQMIRCQSPLDGENLEHVAITGDGVFDGSGEYWRPVKRFKLTVSQWKKLVASGGTVDKEKEIWWPSENAMNGAEVYQNLRKNGAARPEDFQSVKEYLRPNLLSLRKSKYILFDGPTFQNSPAWNLHPWLCEHITIRRISVRNPWFAQNGDGLDIESCRYVTVEKSVFDVGDDAICIKSGKNEAGRRLGVAAEDILIRDCKVYSGHGGFVIGSEMSGGVRNIQVSDCDFYGTDTGLRFKSTRGRGGIVENIDIRRIRMHNISKEAIVFHMYYEIPEATIENTPVPVTKETPVFRDIAISNVSCTAAGTALLMKGLPEMPLKGVTFDKLTLTAKKGVICSQCKIMQFTKTRIFVKEGPAFTFQDCINTSVSHI</sequence>
<dbReference type="OrthoDB" id="9795222at2"/>
<dbReference type="InterPro" id="IPR000743">
    <property type="entry name" value="Glyco_hydro_28"/>
</dbReference>
<dbReference type="Pfam" id="PF00295">
    <property type="entry name" value="Glyco_hydro_28"/>
    <property type="match status" value="1"/>
</dbReference>
<dbReference type="GO" id="GO:0004650">
    <property type="term" value="F:polygalacturonase activity"/>
    <property type="evidence" value="ECO:0007669"/>
    <property type="project" value="InterPro"/>
</dbReference>
<dbReference type="InterPro" id="IPR024535">
    <property type="entry name" value="RHGA/B-epi-like_pectate_lyase"/>
</dbReference>
<organism evidence="6 7">
    <name type="scientific">Evansella caseinilytica</name>
    <dbReference type="NCBI Taxonomy" id="1503961"/>
    <lineage>
        <taxon>Bacteria</taxon>
        <taxon>Bacillati</taxon>
        <taxon>Bacillota</taxon>
        <taxon>Bacilli</taxon>
        <taxon>Bacillales</taxon>
        <taxon>Bacillaceae</taxon>
        <taxon>Evansella</taxon>
    </lineage>
</organism>
<dbReference type="STRING" id="1503961.SAMN05421736_104239"/>
<reference evidence="7" key="1">
    <citation type="submission" date="2016-10" db="EMBL/GenBank/DDBJ databases">
        <authorList>
            <person name="Varghese N."/>
            <person name="Submissions S."/>
        </authorList>
    </citation>
    <scope>NUCLEOTIDE SEQUENCE [LARGE SCALE GENOMIC DNA]</scope>
    <source>
        <strain evidence="7">SP</strain>
    </source>
</reference>
<dbReference type="SUPFAM" id="SSF51126">
    <property type="entry name" value="Pectin lyase-like"/>
    <property type="match status" value="1"/>
</dbReference>
<dbReference type="GO" id="GO:0005975">
    <property type="term" value="P:carbohydrate metabolic process"/>
    <property type="evidence" value="ECO:0007669"/>
    <property type="project" value="InterPro"/>
</dbReference>
<keyword evidence="7" id="KW-1185">Reference proteome</keyword>
<dbReference type="PANTHER" id="PTHR31339:SF9">
    <property type="entry name" value="PLASMIN AND FIBRONECTIN-BINDING PROTEIN A"/>
    <property type="match status" value="1"/>
</dbReference>
<evidence type="ECO:0000256" key="4">
    <source>
        <dbReference type="RuleBase" id="RU361169"/>
    </source>
</evidence>
<protein>
    <submittedName>
        <fullName evidence="6">Polygalacturonase</fullName>
    </submittedName>
</protein>
<dbReference type="EMBL" id="FNPI01000004">
    <property type="protein sequence ID" value="SDY93343.1"/>
    <property type="molecule type" value="Genomic_DNA"/>
</dbReference>
<evidence type="ECO:0000313" key="7">
    <source>
        <dbReference type="Proteomes" id="UP000198935"/>
    </source>
</evidence>
<evidence type="ECO:0000256" key="3">
    <source>
        <dbReference type="ARBA" id="ARBA00023295"/>
    </source>
</evidence>
<evidence type="ECO:0000256" key="1">
    <source>
        <dbReference type="ARBA" id="ARBA00008834"/>
    </source>
</evidence>
<dbReference type="InterPro" id="IPR006626">
    <property type="entry name" value="PbH1"/>
</dbReference>
<dbReference type="PANTHER" id="PTHR31339">
    <property type="entry name" value="PECTIN LYASE-RELATED"/>
    <property type="match status" value="1"/>
</dbReference>
<evidence type="ECO:0000313" key="6">
    <source>
        <dbReference type="EMBL" id="SDY93343.1"/>
    </source>
</evidence>
<dbReference type="Pfam" id="PF12708">
    <property type="entry name" value="Pect-lyase_RHGA_epim"/>
    <property type="match status" value="1"/>
</dbReference>
<gene>
    <name evidence="6" type="ORF">SAMN05421736_104239</name>
</gene>
<evidence type="ECO:0000256" key="2">
    <source>
        <dbReference type="ARBA" id="ARBA00022801"/>
    </source>
</evidence>
<dbReference type="AlphaFoldDB" id="A0A1H3NXA9"/>
<dbReference type="InterPro" id="IPR011050">
    <property type="entry name" value="Pectin_lyase_fold/virulence"/>
</dbReference>
<keyword evidence="3 4" id="KW-0326">Glycosidase</keyword>
<dbReference type="PROSITE" id="PS00502">
    <property type="entry name" value="POLYGALACTURONASE"/>
    <property type="match status" value="1"/>
</dbReference>
<keyword evidence="2 4" id="KW-0378">Hydrolase</keyword>
<comment type="similarity">
    <text evidence="1 4">Belongs to the glycosyl hydrolase 28 family.</text>
</comment>
<proteinExistence type="inferred from homology"/>
<accession>A0A1H3NXA9</accession>
<evidence type="ECO:0000259" key="5">
    <source>
        <dbReference type="Pfam" id="PF12708"/>
    </source>
</evidence>
<feature type="domain" description="Rhamnogalacturonase A/B/Epimerase-like pectate lyase" evidence="5">
    <location>
        <begin position="27"/>
        <end position="80"/>
    </location>
</feature>
<name>A0A1H3NXA9_9BACI</name>
<dbReference type="InterPro" id="IPR012334">
    <property type="entry name" value="Pectin_lyas_fold"/>
</dbReference>